<dbReference type="KEGG" id="clac:EG342_09645"/>
<reference evidence="2 3" key="1">
    <citation type="submission" date="2018-01" db="EMBL/GenBank/DDBJ databases">
        <title>Draft genome sequences of Chryseobacterium lactis NCTC11390, Chryseobacterium oncorhynchi 701B-08, and Chryseobacterium viscerum 687B-08.</title>
        <authorList>
            <person name="Jeong J.-J."/>
            <person name="Lee Y.J."/>
            <person name="Park B."/>
            <person name="Choi I.-G."/>
            <person name="Kim K.D."/>
        </authorList>
    </citation>
    <scope>NUCLEOTIDE SEQUENCE [LARGE SCALE GENOMIC DNA]</scope>
    <source>
        <strain evidence="2 3">NCTC11390</strain>
    </source>
</reference>
<protein>
    <submittedName>
        <fullName evidence="2">Uncharacterized protein</fullName>
    </submittedName>
</protein>
<evidence type="ECO:0000313" key="1">
    <source>
        <dbReference type="EMBL" id="AZA82147.1"/>
    </source>
</evidence>
<evidence type="ECO:0000313" key="2">
    <source>
        <dbReference type="EMBL" id="PNW14176.1"/>
    </source>
</evidence>
<proteinExistence type="predicted"/>
<keyword evidence="4" id="KW-1185">Reference proteome</keyword>
<dbReference type="RefSeq" id="WP_103291559.1">
    <property type="nucleotide sequence ID" value="NZ_CP033924.1"/>
</dbReference>
<dbReference type="Proteomes" id="UP000279972">
    <property type="component" value="Chromosome"/>
</dbReference>
<dbReference type="EMBL" id="PPEH01000003">
    <property type="protein sequence ID" value="PNW14176.1"/>
    <property type="molecule type" value="Genomic_DNA"/>
</dbReference>
<accession>A0A3G6REL5</accession>
<evidence type="ECO:0000313" key="3">
    <source>
        <dbReference type="Proteomes" id="UP000236262"/>
    </source>
</evidence>
<organism evidence="2 3">
    <name type="scientific">Chryseobacterium lactis</name>
    <dbReference type="NCBI Taxonomy" id="1241981"/>
    <lineage>
        <taxon>Bacteria</taxon>
        <taxon>Pseudomonadati</taxon>
        <taxon>Bacteroidota</taxon>
        <taxon>Flavobacteriia</taxon>
        <taxon>Flavobacteriales</taxon>
        <taxon>Weeksellaceae</taxon>
        <taxon>Chryseobacterium group</taxon>
        <taxon>Chryseobacterium</taxon>
    </lineage>
</organism>
<evidence type="ECO:0000313" key="4">
    <source>
        <dbReference type="Proteomes" id="UP000279972"/>
    </source>
</evidence>
<sequence>MKKIYLLFILFFFTIGYSQSSEEVFNKFVNSGGIVCFYTKKENSPIQKEVNMFVFWEEKQEVLKVLDNNFAEYPAKLDRTYIEQGLYIKEYIPSNLLNNPVKRIFKFCYKEDSKEPIVVVEITYTSKNNYTITKYFTSEWARLTNYN</sequence>
<dbReference type="EMBL" id="CP033924">
    <property type="protein sequence ID" value="AZA82147.1"/>
    <property type="molecule type" value="Genomic_DNA"/>
</dbReference>
<gene>
    <name evidence="2" type="ORF">C1637_10050</name>
    <name evidence="1" type="ORF">EG342_09645</name>
</gene>
<dbReference type="AlphaFoldDB" id="A0A3G6REL5"/>
<name>A0A3G6REL5_CHRLC</name>
<dbReference type="Proteomes" id="UP000236262">
    <property type="component" value="Unassembled WGS sequence"/>
</dbReference>
<reference evidence="1 4" key="2">
    <citation type="submission" date="2018-11" db="EMBL/GenBank/DDBJ databases">
        <title>Proposal to divide the Flavobacteriaceae and reorganize its genera based on Amino Acid Identity values calculated from whole genome sequences.</title>
        <authorList>
            <person name="Nicholson A.C."/>
            <person name="Gulvik C.A."/>
            <person name="Whitney A.M."/>
            <person name="Humrighouse B.W."/>
            <person name="Bell M."/>
            <person name="Holmes B."/>
            <person name="Steigerwalt A.G."/>
            <person name="Villarma A."/>
            <person name="Sheth M."/>
            <person name="Batra D."/>
            <person name="Pryor J."/>
            <person name="Bernardet J.-F."/>
            <person name="Hugo C."/>
            <person name="Kampfer P."/>
            <person name="Newman J."/>
            <person name="McQuiston J.R."/>
        </authorList>
    </citation>
    <scope>NUCLEOTIDE SEQUENCE [LARGE SCALE GENOMIC DNA]</scope>
    <source>
        <strain evidence="1 4">KC_1864</strain>
    </source>
</reference>